<accession>A0ABV2ZWC7</accession>
<reference evidence="3 4" key="1">
    <citation type="submission" date="2024-06" db="EMBL/GenBank/DDBJ databases">
        <title>The Natural Products Discovery Center: Release of the First 8490 Sequenced Strains for Exploring Actinobacteria Biosynthetic Diversity.</title>
        <authorList>
            <person name="Kalkreuter E."/>
            <person name="Kautsar S.A."/>
            <person name="Yang D."/>
            <person name="Bader C.D."/>
            <person name="Teijaro C.N."/>
            <person name="Fluegel L."/>
            <person name="Davis C.M."/>
            <person name="Simpson J.R."/>
            <person name="Lauterbach L."/>
            <person name="Steele A.D."/>
            <person name="Gui C."/>
            <person name="Meng S."/>
            <person name="Li G."/>
            <person name="Viehrig K."/>
            <person name="Ye F."/>
            <person name="Su P."/>
            <person name="Kiefer A.F."/>
            <person name="Nichols A."/>
            <person name="Cepeda A.J."/>
            <person name="Yan W."/>
            <person name="Fan B."/>
            <person name="Jiang Y."/>
            <person name="Adhikari A."/>
            <person name="Zheng C.-J."/>
            <person name="Schuster L."/>
            <person name="Cowan T.M."/>
            <person name="Smanski M.J."/>
            <person name="Chevrette M.G."/>
            <person name="De Carvalho L.P.S."/>
            <person name="Shen B."/>
        </authorList>
    </citation>
    <scope>NUCLEOTIDE SEQUENCE [LARGE SCALE GENOMIC DNA]</scope>
    <source>
        <strain evidence="3 4">NPDC033843</strain>
    </source>
</reference>
<organism evidence="3 4">
    <name type="scientific">Streptomyces sp. 900129855</name>
    <dbReference type="NCBI Taxonomy" id="3155129"/>
    <lineage>
        <taxon>Bacteria</taxon>
        <taxon>Bacillati</taxon>
        <taxon>Actinomycetota</taxon>
        <taxon>Actinomycetes</taxon>
        <taxon>Kitasatosporales</taxon>
        <taxon>Streptomycetaceae</taxon>
        <taxon>Streptomyces</taxon>
    </lineage>
</organism>
<evidence type="ECO:0000313" key="4">
    <source>
        <dbReference type="Proteomes" id="UP001550739"/>
    </source>
</evidence>
<dbReference type="Proteomes" id="UP001550739">
    <property type="component" value="Unassembled WGS sequence"/>
</dbReference>
<feature type="compositionally biased region" description="Polar residues" evidence="1">
    <location>
        <begin position="297"/>
        <end position="307"/>
    </location>
</feature>
<dbReference type="RefSeq" id="WP_361709086.1">
    <property type="nucleotide sequence ID" value="NZ_JBEZVE010000032.1"/>
</dbReference>
<sequence>MRTPRRIRTKSLAAVATAAAALIATSSLNPALAASTPSNADAPAATTAGIARPVGDDPASRGAVAPIAGVVPGLTGPAARKAAGAAANRFRQLADERTRTTVRPAAHPRAGLDAQLHANWGITMPNGASQGLQADQSVIPGAQPTSGDDYVYAPTAMPASGACIEMTTAYTPDGPLLWAWDWCGGRDGVGKVTRMDSAFLATYTTTVHGRPAYRLDEHRTSARTNTWTAYLFNYRTHTWDTFFTSSGSNDIPQYPFGWDMFEIYTSVNPSTGVGYYCRDMSGQTFESSSIQLLTGSTWTPATAGNSTPDSDPPPPGGDFDCPSLTFALNHPNDDWTARVG</sequence>
<dbReference type="EMBL" id="JBEZVE010000032">
    <property type="protein sequence ID" value="MEU3786872.1"/>
    <property type="molecule type" value="Genomic_DNA"/>
</dbReference>
<protein>
    <submittedName>
        <fullName evidence="3">Carbohydrate-binding protein</fullName>
    </submittedName>
</protein>
<keyword evidence="4" id="KW-1185">Reference proteome</keyword>
<keyword evidence="2" id="KW-0732">Signal</keyword>
<evidence type="ECO:0000256" key="2">
    <source>
        <dbReference type="SAM" id="SignalP"/>
    </source>
</evidence>
<feature type="signal peptide" evidence="2">
    <location>
        <begin position="1"/>
        <end position="33"/>
    </location>
</feature>
<name>A0ABV2ZWC7_9ACTN</name>
<evidence type="ECO:0000256" key="1">
    <source>
        <dbReference type="SAM" id="MobiDB-lite"/>
    </source>
</evidence>
<gene>
    <name evidence="3" type="ORF">AB0E89_41175</name>
</gene>
<proteinExistence type="predicted"/>
<feature type="chain" id="PRO_5046239540" evidence="2">
    <location>
        <begin position="34"/>
        <end position="340"/>
    </location>
</feature>
<evidence type="ECO:0000313" key="3">
    <source>
        <dbReference type="EMBL" id="MEU3786872.1"/>
    </source>
</evidence>
<feature type="region of interest" description="Disordered" evidence="1">
    <location>
        <begin position="297"/>
        <end position="320"/>
    </location>
</feature>
<comment type="caution">
    <text evidence="3">The sequence shown here is derived from an EMBL/GenBank/DDBJ whole genome shotgun (WGS) entry which is preliminary data.</text>
</comment>